<gene>
    <name evidence="1" type="ORF">CFBP5507_07870</name>
</gene>
<dbReference type="RefSeq" id="WP_137410563.1">
    <property type="nucleotide sequence ID" value="NZ_CP109968.1"/>
</dbReference>
<dbReference type="Proteomes" id="UP000298735">
    <property type="component" value="Chromosome Circular"/>
</dbReference>
<name>A0A4Z1R724_9HYPH</name>
<dbReference type="AlphaFoldDB" id="A0A4Z1R724"/>
<organism evidence="1 2">
    <name type="scientific">Agrobacterium salinitolerans</name>
    <dbReference type="NCBI Taxonomy" id="1183413"/>
    <lineage>
        <taxon>Bacteria</taxon>
        <taxon>Pseudomonadati</taxon>
        <taxon>Pseudomonadota</taxon>
        <taxon>Alphaproteobacteria</taxon>
        <taxon>Hyphomicrobiales</taxon>
        <taxon>Rhizobiaceae</taxon>
        <taxon>Rhizobium/Agrobacterium group</taxon>
        <taxon>Agrobacterium</taxon>
    </lineage>
</organism>
<protein>
    <submittedName>
        <fullName evidence="1">Uncharacterized protein</fullName>
    </submittedName>
</protein>
<dbReference type="KEGG" id="asal:CFBP5507_07870"/>
<evidence type="ECO:0000313" key="1">
    <source>
        <dbReference type="EMBL" id="UYZ06179.1"/>
    </source>
</evidence>
<reference evidence="1" key="1">
    <citation type="submission" date="2022-10" db="EMBL/GenBank/DDBJ databases">
        <title>Complete genome sequence of Agrobacterium salinitolerans CFBP5507.</title>
        <authorList>
            <person name="Tchabashvili S."/>
            <person name="Yen H.-C."/>
            <person name="Haryono M."/>
            <person name="Lin Y.-C."/>
            <person name="Lai E.-M."/>
            <person name="Kuo C.-H."/>
        </authorList>
    </citation>
    <scope>NUCLEOTIDE SEQUENCE</scope>
    <source>
        <strain evidence="1">CFBP5507</strain>
    </source>
</reference>
<evidence type="ECO:0000313" key="2">
    <source>
        <dbReference type="Proteomes" id="UP000298735"/>
    </source>
</evidence>
<dbReference type="EMBL" id="CP109968">
    <property type="protein sequence ID" value="UYZ06179.1"/>
    <property type="molecule type" value="Genomic_DNA"/>
</dbReference>
<sequence>MLQEWFDNMRDLADLNAQIEAAYWAKVAALATLVSIVVSVGALMGLFISLRQTHHSLNENRRTGALERRPWLVIKDLNILNGVQKNIDGRSEFVAEVEIIVENTGLSPAFDANLVCEYSWDENGADAALEALEESALYGSAIYPAQSITKEIRYARLAHEGAVSASTLSIEVAVAYTAKEKRERAETVATATVIDRHTGYVIEVRQLQHTYHKMKLGALVHIGMS</sequence>
<proteinExistence type="predicted"/>
<accession>A0A4Z1R724</accession>